<evidence type="ECO:0000313" key="2">
    <source>
        <dbReference type="Proteomes" id="UP000297668"/>
    </source>
</evidence>
<sequence length="127" mass="13480">MEVSMVVEQACGGRCWEVALEGSLLRIGGLELDLEALSGPEPGRVTVYAGADGAPTLEATDWLGAEVLLPGRPLEAVPAGEQGYEDEEGQEVRTPAYEYRMAPLNLELVQVRLFGLPPQVGEQGGEG</sequence>
<organism evidence="1 2">
    <name type="scientific">Thermus tengchongensis</name>
    <dbReference type="NCBI Taxonomy" id="1214928"/>
    <lineage>
        <taxon>Bacteria</taxon>
        <taxon>Thermotogati</taxon>
        <taxon>Deinococcota</taxon>
        <taxon>Deinococci</taxon>
        <taxon>Thermales</taxon>
        <taxon>Thermaceae</taxon>
        <taxon>Thermus</taxon>
    </lineage>
</organism>
<name>A0A4Y9F6Y6_9DEIN</name>
<dbReference type="EMBL" id="SJZF01000055">
    <property type="protein sequence ID" value="TFU24805.1"/>
    <property type="molecule type" value="Genomic_DNA"/>
</dbReference>
<comment type="caution">
    <text evidence="1">The sequence shown here is derived from an EMBL/GenBank/DDBJ whole genome shotgun (WGS) entry which is preliminary data.</text>
</comment>
<proteinExistence type="predicted"/>
<dbReference type="Proteomes" id="UP000297668">
    <property type="component" value="Unassembled WGS sequence"/>
</dbReference>
<protein>
    <submittedName>
        <fullName evidence="1">Uncharacterized protein</fullName>
    </submittedName>
</protein>
<accession>A0A4Y9F6Y6</accession>
<evidence type="ECO:0000313" key="1">
    <source>
        <dbReference type="EMBL" id="TFU24805.1"/>
    </source>
</evidence>
<dbReference type="AlphaFoldDB" id="A0A4Y9F6Y6"/>
<reference evidence="1 2" key="1">
    <citation type="submission" date="2019-03" db="EMBL/GenBank/DDBJ databases">
        <title>Thermus tengchongensis species for the arsenic transformation mechanism.</title>
        <authorList>
            <person name="Yuan G.C."/>
        </authorList>
    </citation>
    <scope>NUCLEOTIDE SEQUENCE [LARGE SCALE GENOMIC DNA]</scope>
    <source>
        <strain evidence="1 2">15W</strain>
    </source>
</reference>
<gene>
    <name evidence="1" type="ORF">E0687_13330</name>
</gene>